<evidence type="ECO:0000256" key="3">
    <source>
        <dbReference type="ARBA" id="ARBA00023125"/>
    </source>
</evidence>
<dbReference type="RefSeq" id="WP_096451714.1">
    <property type="nucleotide sequence ID" value="NZ_JBHSOG010000024.1"/>
</dbReference>
<dbReference type="InterPro" id="IPR000847">
    <property type="entry name" value="LysR_HTH_N"/>
</dbReference>
<proteinExistence type="inferred from homology"/>
<comment type="similarity">
    <text evidence="1">Belongs to the LysR transcriptional regulatory family.</text>
</comment>
<organism evidence="6 7">
    <name type="scientific">Thauera sinica</name>
    <dbReference type="NCBI Taxonomy" id="2665146"/>
    <lineage>
        <taxon>Bacteria</taxon>
        <taxon>Pseudomonadati</taxon>
        <taxon>Pseudomonadota</taxon>
        <taxon>Betaproteobacteria</taxon>
        <taxon>Rhodocyclales</taxon>
        <taxon>Zoogloeaceae</taxon>
        <taxon>Thauera</taxon>
    </lineage>
</organism>
<dbReference type="PANTHER" id="PTHR30537">
    <property type="entry name" value="HTH-TYPE TRANSCRIPTIONAL REGULATOR"/>
    <property type="match status" value="1"/>
</dbReference>
<dbReference type="Gene3D" id="1.10.10.10">
    <property type="entry name" value="Winged helix-like DNA-binding domain superfamily/Winged helix DNA-binding domain"/>
    <property type="match status" value="1"/>
</dbReference>
<dbReference type="InterPro" id="IPR036390">
    <property type="entry name" value="WH_DNA-bd_sf"/>
</dbReference>
<feature type="domain" description="HTH lysR-type" evidence="5">
    <location>
        <begin position="1"/>
        <end position="59"/>
    </location>
</feature>
<sequence length="296" mass="32349">MNRLDAMGLFVRVADLGSFAAVASQLGVARSVVTRHIAALEEHLGVKLIVRTTRRLTLTTAGAGYLEKCRTILDLVEAAEADVMEERLTPRGNLRMGLPLSFGLKRIMPLLPEFQKTCPEINLALDFTDRHINLIDEGVDLSIRVTARLDPGDVARKIGDCRLLAVASPDYLSRHGRPRHPSELAAHRCLGYSAKANNRPWLFTVDGQPQSVYLPFRLQANNGDALALAAAQGLGITMQPDFIAADYLASGAVETLLEDFEPPPLGIYALLPSNHYLPGRVRVLIDFLAARLSGRP</sequence>
<dbReference type="InterPro" id="IPR058163">
    <property type="entry name" value="LysR-type_TF_proteobact-type"/>
</dbReference>
<dbReference type="SUPFAM" id="SSF46785">
    <property type="entry name" value="Winged helix' DNA-binding domain"/>
    <property type="match status" value="1"/>
</dbReference>
<evidence type="ECO:0000256" key="2">
    <source>
        <dbReference type="ARBA" id="ARBA00023015"/>
    </source>
</evidence>
<dbReference type="PANTHER" id="PTHR30537:SF5">
    <property type="entry name" value="HTH-TYPE TRANSCRIPTIONAL ACTIVATOR TTDR-RELATED"/>
    <property type="match status" value="1"/>
</dbReference>
<comment type="caution">
    <text evidence="6">The sequence shown here is derived from an EMBL/GenBank/DDBJ whole genome shotgun (WGS) entry which is preliminary data.</text>
</comment>
<dbReference type="Gene3D" id="3.40.190.290">
    <property type="match status" value="1"/>
</dbReference>
<dbReference type="Pfam" id="PF03466">
    <property type="entry name" value="LysR_substrate"/>
    <property type="match status" value="1"/>
</dbReference>
<dbReference type="Pfam" id="PF00126">
    <property type="entry name" value="HTH_1"/>
    <property type="match status" value="1"/>
</dbReference>
<keyword evidence="7" id="KW-1185">Reference proteome</keyword>
<evidence type="ECO:0000313" key="6">
    <source>
        <dbReference type="EMBL" id="MFC5769174.1"/>
    </source>
</evidence>
<keyword evidence="4" id="KW-0804">Transcription</keyword>
<protein>
    <submittedName>
        <fullName evidence="6">LysR family transcriptional regulator</fullName>
    </submittedName>
</protein>
<dbReference type="InterPro" id="IPR005119">
    <property type="entry name" value="LysR_subst-bd"/>
</dbReference>
<dbReference type="PROSITE" id="PS50931">
    <property type="entry name" value="HTH_LYSR"/>
    <property type="match status" value="1"/>
</dbReference>
<evidence type="ECO:0000259" key="5">
    <source>
        <dbReference type="PROSITE" id="PS50931"/>
    </source>
</evidence>
<dbReference type="SUPFAM" id="SSF53850">
    <property type="entry name" value="Periplasmic binding protein-like II"/>
    <property type="match status" value="1"/>
</dbReference>
<evidence type="ECO:0000256" key="1">
    <source>
        <dbReference type="ARBA" id="ARBA00009437"/>
    </source>
</evidence>
<dbReference type="EMBL" id="JBHSOG010000024">
    <property type="protein sequence ID" value="MFC5769174.1"/>
    <property type="molecule type" value="Genomic_DNA"/>
</dbReference>
<reference evidence="7" key="1">
    <citation type="journal article" date="2019" name="Int. J. Syst. Evol. Microbiol.">
        <title>The Global Catalogue of Microorganisms (GCM) 10K type strain sequencing project: providing services to taxonomists for standard genome sequencing and annotation.</title>
        <authorList>
            <consortium name="The Broad Institute Genomics Platform"/>
            <consortium name="The Broad Institute Genome Sequencing Center for Infectious Disease"/>
            <person name="Wu L."/>
            <person name="Ma J."/>
        </authorList>
    </citation>
    <scope>NUCLEOTIDE SEQUENCE [LARGE SCALE GENOMIC DNA]</scope>
    <source>
        <strain evidence="7">SHR3</strain>
    </source>
</reference>
<keyword evidence="3" id="KW-0238">DNA-binding</keyword>
<name>A0ABW1APU7_9RHOO</name>
<dbReference type="Proteomes" id="UP001595974">
    <property type="component" value="Unassembled WGS sequence"/>
</dbReference>
<keyword evidence="2" id="KW-0805">Transcription regulation</keyword>
<dbReference type="CDD" id="cd08422">
    <property type="entry name" value="PBP2_CrgA_like"/>
    <property type="match status" value="1"/>
</dbReference>
<gene>
    <name evidence="6" type="ORF">ACFPTN_07285</name>
</gene>
<evidence type="ECO:0000256" key="4">
    <source>
        <dbReference type="ARBA" id="ARBA00023163"/>
    </source>
</evidence>
<accession>A0ABW1APU7</accession>
<dbReference type="InterPro" id="IPR036388">
    <property type="entry name" value="WH-like_DNA-bd_sf"/>
</dbReference>
<evidence type="ECO:0000313" key="7">
    <source>
        <dbReference type="Proteomes" id="UP001595974"/>
    </source>
</evidence>